<dbReference type="InterPro" id="IPR020472">
    <property type="entry name" value="WD40_PAC1"/>
</dbReference>
<dbReference type="InterPro" id="IPR015943">
    <property type="entry name" value="WD40/YVTN_repeat-like_dom_sf"/>
</dbReference>
<protein>
    <submittedName>
        <fullName evidence="5">Similar to Saccharomyces cerevisiae YJL112W MDV1 Peripheral protein of the cytosolic face of the mitochondrial outer membrane</fullName>
    </submittedName>
</protein>
<proteinExistence type="predicted"/>
<feature type="region of interest" description="Disordered" evidence="4">
    <location>
        <begin position="237"/>
        <end position="296"/>
    </location>
</feature>
<dbReference type="InterPro" id="IPR019775">
    <property type="entry name" value="WD40_repeat_CS"/>
</dbReference>
<dbReference type="CDD" id="cd00200">
    <property type="entry name" value="WD40"/>
    <property type="match status" value="1"/>
</dbReference>
<feature type="compositionally biased region" description="Polar residues" evidence="4">
    <location>
        <begin position="1"/>
        <end position="12"/>
    </location>
</feature>
<feature type="repeat" description="WD" evidence="3">
    <location>
        <begin position="519"/>
        <end position="541"/>
    </location>
</feature>
<dbReference type="Pfam" id="PF00400">
    <property type="entry name" value="WD40"/>
    <property type="match status" value="4"/>
</dbReference>
<sequence>MNSVSRTSGSNGSHRKKDESLSSTLANTNQNITRFSKTVSATASTFVSSQYSDLSGTYYHDAMKDIIRKPAFQKRFFSFNKRRAPSEVVRSTLASKDDIRYRALTTIPDELFSNLPRGASNFSLFQGFQALTTTSDYTVSPGIDDLKRALPDSNTPKELKPPTRKQILREKEAISHTLDLLEIRKGLAANEITEIDRKVAHLQSTRSIVFERVASLEQEEFHLEKKIRHLDMQLEQVGEDEDDEEEEPVTVANGKADKKSKNSNPDKASKKEKAVNSTTPSQVSTSGDGDGEPLMSQSIFGKFEENVQQKSKIRRVSGSHRKTMPTLQQYYAPGEAIRTIDAHQDSVTALDFDIPFGTMVSASLDDTVKVWDLSRGQLVGQLRGHQASVKCLQMDNNIVATGSTDATARLWDLSRNSVDDDLDSEDKCVQVYESHLREITALHFSYDTLVTGSGDKTIRQWDIQSGRCLQTLDVLWAAAQNYSNPFGDESRWRQSSSYSSMDQAAAPFVGALQCFDAALASGTADGVVRLWDLRSGQVQRSLVGHTGPVTCLQFDDVHLTTGSMDRSIRIWDLRTGSIVDAFAYDHPITSLHFDSRRIISTNMETTVKVYDRETGRHWTCGPGASGDPDSDGASTIETAMSKEGYLVEGREDGTIGVWAC</sequence>
<evidence type="ECO:0000313" key="6">
    <source>
        <dbReference type="EMBL" id="KAF5103450.1"/>
    </source>
</evidence>
<feature type="region of interest" description="Disordered" evidence="4">
    <location>
        <begin position="1"/>
        <end position="25"/>
    </location>
</feature>
<comment type="caution">
    <text evidence="5">The sequence shown here is derived from an EMBL/GenBank/DDBJ whole genome shotgun (WGS) entry which is preliminary data.</text>
</comment>
<dbReference type="EMBL" id="CCBN010000004">
    <property type="protein sequence ID" value="CDO52826.1"/>
    <property type="molecule type" value="Genomic_DNA"/>
</dbReference>
<dbReference type="InterPro" id="IPR036322">
    <property type="entry name" value="WD40_repeat_dom_sf"/>
</dbReference>
<dbReference type="STRING" id="1173061.A0A0J9X6R0"/>
<dbReference type="AlphaFoldDB" id="A0A0J9X6R0"/>
<dbReference type="Gene3D" id="2.130.10.10">
    <property type="entry name" value="YVTN repeat-like/Quinoprotein amine dehydrogenase"/>
    <property type="match status" value="2"/>
</dbReference>
<feature type="repeat" description="WD" evidence="3">
    <location>
        <begin position="432"/>
        <end position="471"/>
    </location>
</feature>
<reference evidence="5 7" key="1">
    <citation type="submission" date="2014-03" db="EMBL/GenBank/DDBJ databases">
        <authorList>
            <person name="Casaregola S."/>
        </authorList>
    </citation>
    <scope>NUCLEOTIDE SEQUENCE [LARGE SCALE GENOMIC DNA]</scope>
    <source>
        <strain evidence="5 7">CLIB 918</strain>
    </source>
</reference>
<reference evidence="6" key="2">
    <citation type="journal article" date="2020" name="Front. Microbiol.">
        <title>Phenotypic and Genetic Characterization of the Cheese Ripening Yeast Geotrichum candidum.</title>
        <authorList>
            <person name="Perkins V."/>
            <person name="Vignola S."/>
            <person name="Lessard M.H."/>
            <person name="Plante P.L."/>
            <person name="Corbeil J."/>
            <person name="Dugat-Bony E."/>
            <person name="Frenette M."/>
            <person name="Labrie S."/>
        </authorList>
    </citation>
    <scope>NUCLEOTIDE SEQUENCE</scope>
    <source>
        <strain evidence="6">LMA-70</strain>
    </source>
</reference>
<feature type="compositionally biased region" description="Polar residues" evidence="4">
    <location>
        <begin position="275"/>
        <end position="287"/>
    </location>
</feature>
<evidence type="ECO:0000256" key="4">
    <source>
        <dbReference type="SAM" id="MobiDB-lite"/>
    </source>
</evidence>
<dbReference type="Proteomes" id="UP000750522">
    <property type="component" value="Unassembled WGS sequence"/>
</dbReference>
<evidence type="ECO:0000256" key="1">
    <source>
        <dbReference type="ARBA" id="ARBA00022574"/>
    </source>
</evidence>
<feature type="repeat" description="WD" evidence="3">
    <location>
        <begin position="542"/>
        <end position="581"/>
    </location>
</feature>
<dbReference type="EMBL" id="QQZK01000022">
    <property type="protein sequence ID" value="KAF5103450.1"/>
    <property type="molecule type" value="Genomic_DNA"/>
</dbReference>
<dbReference type="InterPro" id="IPR053299">
    <property type="entry name" value="ASTRA_WD_repeat"/>
</dbReference>
<keyword evidence="2" id="KW-0677">Repeat</keyword>
<feature type="repeat" description="WD" evidence="3">
    <location>
        <begin position="340"/>
        <end position="381"/>
    </location>
</feature>
<gene>
    <name evidence="5" type="ORF">BN980_GECA04s00142g</name>
    <name evidence="6" type="ORF">DV451_001484</name>
</gene>
<dbReference type="SMART" id="SM00320">
    <property type="entry name" value="WD40"/>
    <property type="match status" value="6"/>
</dbReference>
<dbReference type="PROSITE" id="PS50082">
    <property type="entry name" value="WD_REPEATS_2"/>
    <property type="match status" value="5"/>
</dbReference>
<dbReference type="PROSITE" id="PS50294">
    <property type="entry name" value="WD_REPEATS_REGION"/>
    <property type="match status" value="4"/>
</dbReference>
<keyword evidence="7" id="KW-1185">Reference proteome</keyword>
<evidence type="ECO:0000256" key="2">
    <source>
        <dbReference type="ARBA" id="ARBA00022737"/>
    </source>
</evidence>
<dbReference type="PRINTS" id="PR00320">
    <property type="entry name" value="GPROTEINBRPT"/>
</dbReference>
<dbReference type="PANTHER" id="PTHR44156">
    <property type="entry name" value="SUPERNUMERARY LIMBS, ISOFORM B-RELATED"/>
    <property type="match status" value="1"/>
</dbReference>
<organism evidence="5 7">
    <name type="scientific">Geotrichum candidum</name>
    <name type="common">Oospora lactis</name>
    <name type="synonym">Dipodascus geotrichum</name>
    <dbReference type="NCBI Taxonomy" id="1173061"/>
    <lineage>
        <taxon>Eukaryota</taxon>
        <taxon>Fungi</taxon>
        <taxon>Dikarya</taxon>
        <taxon>Ascomycota</taxon>
        <taxon>Saccharomycotina</taxon>
        <taxon>Dipodascomycetes</taxon>
        <taxon>Dipodascales</taxon>
        <taxon>Dipodascaceae</taxon>
        <taxon>Geotrichum</taxon>
    </lineage>
</organism>
<dbReference type="PROSITE" id="PS00678">
    <property type="entry name" value="WD_REPEATS_1"/>
    <property type="match status" value="4"/>
</dbReference>
<feature type="compositionally biased region" description="Acidic residues" evidence="4">
    <location>
        <begin position="237"/>
        <end position="248"/>
    </location>
</feature>
<dbReference type="SUPFAM" id="SSF50978">
    <property type="entry name" value="WD40 repeat-like"/>
    <property type="match status" value="1"/>
</dbReference>
<dbReference type="InterPro" id="IPR001680">
    <property type="entry name" value="WD40_rpt"/>
</dbReference>
<dbReference type="CDD" id="cd22881">
    <property type="entry name" value="Mdv1_N"/>
    <property type="match status" value="1"/>
</dbReference>
<evidence type="ECO:0000313" key="7">
    <source>
        <dbReference type="Proteomes" id="UP000242525"/>
    </source>
</evidence>
<accession>A0A0J9X6R0</accession>
<evidence type="ECO:0000256" key="3">
    <source>
        <dbReference type="PROSITE-ProRule" id="PRU00221"/>
    </source>
</evidence>
<reference evidence="6" key="3">
    <citation type="submission" date="2020-01" db="EMBL/GenBank/DDBJ databases">
        <authorList>
            <person name="Perkins V."/>
            <person name="Lessard M.-H."/>
            <person name="Dugat-Bony E."/>
            <person name="Frenette M."/>
            <person name="Labrie S."/>
        </authorList>
    </citation>
    <scope>NUCLEOTIDE SEQUENCE</scope>
    <source>
        <strain evidence="6">LMA-70</strain>
    </source>
</reference>
<keyword evidence="1 3" id="KW-0853">WD repeat</keyword>
<dbReference type="Proteomes" id="UP000242525">
    <property type="component" value="Unassembled WGS sequence"/>
</dbReference>
<dbReference type="Gene3D" id="6.10.280.220">
    <property type="match status" value="1"/>
</dbReference>
<dbReference type="OrthoDB" id="496at2759"/>
<feature type="repeat" description="WD" evidence="3">
    <location>
        <begin position="382"/>
        <end position="421"/>
    </location>
</feature>
<name>A0A0J9X6R0_GEOCN</name>
<evidence type="ECO:0000313" key="5">
    <source>
        <dbReference type="EMBL" id="CDO52826.1"/>
    </source>
</evidence>